<gene>
    <name evidence="8" type="ORF">BCR34DRAFT_476489</name>
</gene>
<proteinExistence type="predicted"/>
<evidence type="ECO:0000256" key="3">
    <source>
        <dbReference type="ARBA" id="ARBA00022692"/>
    </source>
</evidence>
<dbReference type="CDD" id="cd06179">
    <property type="entry name" value="MFS_TRI12_like"/>
    <property type="match status" value="1"/>
</dbReference>
<evidence type="ECO:0000313" key="8">
    <source>
        <dbReference type="EMBL" id="ORY16299.1"/>
    </source>
</evidence>
<dbReference type="OrthoDB" id="4161376at2759"/>
<dbReference type="InterPro" id="IPR005829">
    <property type="entry name" value="Sugar_transporter_CS"/>
</dbReference>
<feature type="transmembrane region" description="Helical" evidence="6">
    <location>
        <begin position="355"/>
        <end position="379"/>
    </location>
</feature>
<keyword evidence="3 6" id="KW-0812">Transmembrane</keyword>
<protein>
    <submittedName>
        <fullName evidence="8">Fungal trichothecene efflux pump</fullName>
    </submittedName>
</protein>
<dbReference type="PROSITE" id="PS50850">
    <property type="entry name" value="MFS"/>
    <property type="match status" value="1"/>
</dbReference>
<accession>A0A1Y2A1B0</accession>
<dbReference type="SUPFAM" id="SSF103473">
    <property type="entry name" value="MFS general substrate transporter"/>
    <property type="match status" value="1"/>
</dbReference>
<feature type="transmembrane region" description="Helical" evidence="6">
    <location>
        <begin position="177"/>
        <end position="199"/>
    </location>
</feature>
<feature type="transmembrane region" description="Helical" evidence="6">
    <location>
        <begin position="283"/>
        <end position="303"/>
    </location>
</feature>
<evidence type="ECO:0000256" key="6">
    <source>
        <dbReference type="SAM" id="Phobius"/>
    </source>
</evidence>
<dbReference type="PROSITE" id="PS00216">
    <property type="entry name" value="SUGAR_TRANSPORT_1"/>
    <property type="match status" value="1"/>
</dbReference>
<dbReference type="AlphaFoldDB" id="A0A1Y2A1B0"/>
<dbReference type="InterPro" id="IPR020846">
    <property type="entry name" value="MFS_dom"/>
</dbReference>
<evidence type="ECO:0000256" key="5">
    <source>
        <dbReference type="ARBA" id="ARBA00023136"/>
    </source>
</evidence>
<dbReference type="Proteomes" id="UP000193144">
    <property type="component" value="Unassembled WGS sequence"/>
</dbReference>
<organism evidence="8 9">
    <name type="scientific">Clohesyomyces aquaticus</name>
    <dbReference type="NCBI Taxonomy" id="1231657"/>
    <lineage>
        <taxon>Eukaryota</taxon>
        <taxon>Fungi</taxon>
        <taxon>Dikarya</taxon>
        <taxon>Ascomycota</taxon>
        <taxon>Pezizomycotina</taxon>
        <taxon>Dothideomycetes</taxon>
        <taxon>Pleosporomycetidae</taxon>
        <taxon>Pleosporales</taxon>
        <taxon>Lindgomycetaceae</taxon>
        <taxon>Clohesyomyces</taxon>
    </lineage>
</organism>
<feature type="transmembrane region" description="Helical" evidence="6">
    <location>
        <begin position="315"/>
        <end position="335"/>
    </location>
</feature>
<keyword evidence="2" id="KW-0813">Transport</keyword>
<feature type="transmembrane region" description="Helical" evidence="6">
    <location>
        <begin position="144"/>
        <end position="165"/>
    </location>
</feature>
<name>A0A1Y2A1B0_9PLEO</name>
<feature type="domain" description="Major facilitator superfamily (MFS) profile" evidence="7">
    <location>
        <begin position="53"/>
        <end position="518"/>
    </location>
</feature>
<feature type="transmembrane region" description="Helical" evidence="6">
    <location>
        <begin position="52"/>
        <end position="70"/>
    </location>
</feature>
<dbReference type="GO" id="GO:0005886">
    <property type="term" value="C:plasma membrane"/>
    <property type="evidence" value="ECO:0007669"/>
    <property type="project" value="TreeGrafter"/>
</dbReference>
<comment type="subcellular location">
    <subcellularLocation>
        <location evidence="1">Membrane</location>
        <topology evidence="1">Multi-pass membrane protein</topology>
    </subcellularLocation>
</comment>
<dbReference type="Gene3D" id="1.20.1250.20">
    <property type="entry name" value="MFS general substrate transporter like domains"/>
    <property type="match status" value="1"/>
</dbReference>
<keyword evidence="9" id="KW-1185">Reference proteome</keyword>
<evidence type="ECO:0000259" key="7">
    <source>
        <dbReference type="PROSITE" id="PS50850"/>
    </source>
</evidence>
<feature type="transmembrane region" description="Helical" evidence="6">
    <location>
        <begin position="252"/>
        <end position="271"/>
    </location>
</feature>
<feature type="transmembrane region" description="Helical" evidence="6">
    <location>
        <begin position="211"/>
        <end position="231"/>
    </location>
</feature>
<evidence type="ECO:0000256" key="1">
    <source>
        <dbReference type="ARBA" id="ARBA00004141"/>
    </source>
</evidence>
<keyword evidence="5 6" id="KW-0472">Membrane</keyword>
<dbReference type="InterPro" id="IPR010573">
    <property type="entry name" value="MFS_Str1/Tri12-like"/>
</dbReference>
<feature type="transmembrane region" description="Helical" evidence="6">
    <location>
        <begin position="411"/>
        <end position="437"/>
    </location>
</feature>
<keyword evidence="4 6" id="KW-1133">Transmembrane helix</keyword>
<evidence type="ECO:0000313" key="9">
    <source>
        <dbReference type="Proteomes" id="UP000193144"/>
    </source>
</evidence>
<feature type="transmembrane region" description="Helical" evidence="6">
    <location>
        <begin position="120"/>
        <end position="138"/>
    </location>
</feature>
<dbReference type="Pfam" id="PF06609">
    <property type="entry name" value="TRI12"/>
    <property type="match status" value="1"/>
</dbReference>
<feature type="transmembrane region" description="Helical" evidence="6">
    <location>
        <begin position="539"/>
        <end position="558"/>
    </location>
</feature>
<dbReference type="InterPro" id="IPR036259">
    <property type="entry name" value="MFS_trans_sf"/>
</dbReference>
<sequence length="585" mass="63065">MHEKEINADTHDLHIERAAENDATQLHDEVAEEAKGGDLSEMPKGYYRSWRFIGSVVAVVFMAQGLYLGYVLPANTITLINADLGPDPNYALIPIVKTLCGGVGLLLVGRLSDIFGRRWFMIAGAVLGVIGSIICATSKNIDTILGGTVFIGLAGAIQTSFSFVLMELVPNKHRALLTGFLFLTTCPLAAFGPLIARSLASYTALQWRWNYILNLISNTISGILFFVCYFPPTHGQLHEGRSMRQDLKELDWGGIVLFTGGLTSFVLGLSWGGGLYPWTSYHVLVPLILGFFILAAFAVYETYMDLKYPLVPMRLFINGGFMALVGVASVASMFYYSLTVIWPQMITSLYSSDQIMIGLMSGVLGGSIAFGQVVGGFTIRFGWGHWQLRFSAVAMCGFIGAMAATNASTRTLAIIMCCLGALAVGVVEVVAIVAVPFTVPPKDLGLASGLLGSCRTTLGSVATAVFSSVLTTTKKKEIPPRLMALAEQEGLSQSSITALVKAGLLGATATIAKIPGVSADMVARFVEAIRGGNVKAYHMVFYSSLAFGGIAVVCAFFCQEFNKHFTNTVDRRLQHMDKKDQPKEV</sequence>
<feature type="transmembrane region" description="Helical" evidence="6">
    <location>
        <begin position="90"/>
        <end position="108"/>
    </location>
</feature>
<evidence type="ECO:0000256" key="2">
    <source>
        <dbReference type="ARBA" id="ARBA00022448"/>
    </source>
</evidence>
<evidence type="ECO:0000256" key="4">
    <source>
        <dbReference type="ARBA" id="ARBA00022989"/>
    </source>
</evidence>
<dbReference type="GO" id="GO:0022857">
    <property type="term" value="F:transmembrane transporter activity"/>
    <property type="evidence" value="ECO:0007669"/>
    <property type="project" value="InterPro"/>
</dbReference>
<reference evidence="8 9" key="1">
    <citation type="submission" date="2016-07" db="EMBL/GenBank/DDBJ databases">
        <title>Pervasive Adenine N6-methylation of Active Genes in Fungi.</title>
        <authorList>
            <consortium name="DOE Joint Genome Institute"/>
            <person name="Mondo S.J."/>
            <person name="Dannebaum R.O."/>
            <person name="Kuo R.C."/>
            <person name="Labutti K."/>
            <person name="Haridas S."/>
            <person name="Kuo A."/>
            <person name="Salamov A."/>
            <person name="Ahrendt S.R."/>
            <person name="Lipzen A."/>
            <person name="Sullivan W."/>
            <person name="Andreopoulos W.B."/>
            <person name="Clum A."/>
            <person name="Lindquist E."/>
            <person name="Daum C."/>
            <person name="Ramamoorthy G.K."/>
            <person name="Gryganskyi A."/>
            <person name="Culley D."/>
            <person name="Magnuson J.K."/>
            <person name="James T.Y."/>
            <person name="O'Malley M.A."/>
            <person name="Stajich J.E."/>
            <person name="Spatafora J.W."/>
            <person name="Visel A."/>
            <person name="Grigoriev I.V."/>
        </authorList>
    </citation>
    <scope>NUCLEOTIDE SEQUENCE [LARGE SCALE GENOMIC DNA]</scope>
    <source>
        <strain evidence="8 9">CBS 115471</strain>
    </source>
</reference>
<dbReference type="EMBL" id="MCFA01000019">
    <property type="protein sequence ID" value="ORY16299.1"/>
    <property type="molecule type" value="Genomic_DNA"/>
</dbReference>
<comment type="caution">
    <text evidence="8">The sequence shown here is derived from an EMBL/GenBank/DDBJ whole genome shotgun (WGS) entry which is preliminary data.</text>
</comment>
<dbReference type="PANTHER" id="PTHR23501:SF109">
    <property type="entry name" value="MAJOR FACILITATOR SUPERFAMILY (MFS) PROFILE DOMAIN-CONTAINING PROTEIN-RELATED"/>
    <property type="match status" value="1"/>
</dbReference>
<dbReference type="PANTHER" id="PTHR23501">
    <property type="entry name" value="MAJOR FACILITATOR SUPERFAMILY"/>
    <property type="match status" value="1"/>
</dbReference>
<dbReference type="InterPro" id="IPR053791">
    <property type="entry name" value="MFS_Tri12-like"/>
</dbReference>